<dbReference type="InterPro" id="IPR016093">
    <property type="entry name" value="MIR_motif"/>
</dbReference>
<dbReference type="GeneID" id="14906791"/>
<evidence type="ECO:0000256" key="2">
    <source>
        <dbReference type="SAM" id="Coils"/>
    </source>
</evidence>
<sequence>MTEENHHGEQPIITMGSIISISHFEDNNVFAYADGHIKSKVMLKNFTSLICKQAKNNQNNSQIDSDNLQNQNDILKLKKHDKFSGSLFQIFPKLQNKQKEEIMGNIYGSHYQSSSEYQSLELDIMNRLDKQKEEINLLNIEKEKIMQFQNKLLNEFKSNYEAFEKHKNNRITYNQTIQLMHINSSKFLACHQTEAHYEQGNFLVTLDDYPSENTLFRIVPAFKYQKDGDLTIYANEIILIERANQFHNKKTYLHTSEELFKQDEQFQNSKVQANIQQQFTQQKLIIKREVNGSQEGDPTKWKINLFSNYTQNSHMYLRCGNVIWLHHSEANASLGAQRKTTQGNLLQQRDWQNIDSKENLEVTIVNSDTSNSFDEYAGNTCGMWIVEKKDFKSGGYVQYEKQYRLRHLSSGIYLTVESNYNTKSQKERQQLFLNQQIQGNQSNKQIRSDSFVQLRHVSTKKWVDLALKSEEQRINEAQKNETMYSSHYPSLNAERTENQVFKLFSANENEVWEINFVISSSRIITKLMNLMEVLEIPSISKTNVVQINNQMQENKINLQENKKILQKKIKQSIIILEQLNEFCNNRMHNSSLDQKYGTINQFRQKLLREQYYIDILCKLLNGMFTQEEQNRLNFLEKEIQEQIEIDQEIKNKEQQLIKQGDKNNQFLQRISNKGFLSVLDYLTYLNLKKYLSKSIYILLISICKQNTENEQYTFQLIPLFQEHCKFIPAAIDCIIEIIQNNQLLLYKVNENISFSNDFNSKYSQNKIQSLESFLKLKIMFQIKQQLKFIKFNELFCQFVVQ</sequence>
<dbReference type="InterPro" id="IPR015925">
    <property type="entry name" value="Ryanodine_IP3_receptor"/>
</dbReference>
<gene>
    <name evidence="4" type="ORF">IMG5_126310</name>
</gene>
<organism evidence="4 5">
    <name type="scientific">Ichthyophthirius multifiliis</name>
    <name type="common">White spot disease agent</name>
    <name type="synonym">Ich</name>
    <dbReference type="NCBI Taxonomy" id="5932"/>
    <lineage>
        <taxon>Eukaryota</taxon>
        <taxon>Sar</taxon>
        <taxon>Alveolata</taxon>
        <taxon>Ciliophora</taxon>
        <taxon>Intramacronucleata</taxon>
        <taxon>Oligohymenophorea</taxon>
        <taxon>Hymenostomatida</taxon>
        <taxon>Ophryoglenina</taxon>
        <taxon>Ichthyophthirius</taxon>
    </lineage>
</organism>
<dbReference type="Gene3D" id="2.80.10.50">
    <property type="match status" value="2"/>
</dbReference>
<dbReference type="SUPFAM" id="SSF82109">
    <property type="entry name" value="MIR domain"/>
    <property type="match status" value="2"/>
</dbReference>
<evidence type="ECO:0000313" key="4">
    <source>
        <dbReference type="EMBL" id="EGR30675.1"/>
    </source>
</evidence>
<dbReference type="GO" id="GO:0006816">
    <property type="term" value="P:calcium ion transport"/>
    <property type="evidence" value="ECO:0007669"/>
    <property type="project" value="InterPro"/>
</dbReference>
<dbReference type="RefSeq" id="XP_004032262.1">
    <property type="nucleotide sequence ID" value="XM_004032214.1"/>
</dbReference>
<keyword evidence="2" id="KW-0175">Coiled coil</keyword>
<dbReference type="SMART" id="SM00472">
    <property type="entry name" value="MIR"/>
    <property type="match status" value="2"/>
</dbReference>
<evidence type="ECO:0000313" key="5">
    <source>
        <dbReference type="Proteomes" id="UP000008983"/>
    </source>
</evidence>
<dbReference type="InterPro" id="IPR035910">
    <property type="entry name" value="RyR/IP3R_RIH_dom_sf"/>
</dbReference>
<feature type="coiled-coil region" evidence="2">
    <location>
        <begin position="625"/>
        <end position="655"/>
    </location>
</feature>
<dbReference type="PANTHER" id="PTHR13715">
    <property type="entry name" value="RYANODINE RECEPTOR AND IP3 RECEPTOR"/>
    <property type="match status" value="1"/>
</dbReference>
<evidence type="ECO:0000256" key="1">
    <source>
        <dbReference type="ARBA" id="ARBA00022737"/>
    </source>
</evidence>
<proteinExistence type="predicted"/>
<name>G0QVT7_ICHMU</name>
<protein>
    <submittedName>
        <fullName evidence="4">MIR domain protein</fullName>
    </submittedName>
</protein>
<dbReference type="OrthoDB" id="10267742at2759"/>
<dbReference type="InterPro" id="IPR014821">
    <property type="entry name" value="Ins145_P3_rcpt"/>
</dbReference>
<evidence type="ECO:0000259" key="3">
    <source>
        <dbReference type="PROSITE" id="PS50919"/>
    </source>
</evidence>
<keyword evidence="5" id="KW-1185">Reference proteome</keyword>
<dbReference type="Proteomes" id="UP000008983">
    <property type="component" value="Unassembled WGS sequence"/>
</dbReference>
<dbReference type="STRING" id="857967.G0QVT7"/>
<dbReference type="AlphaFoldDB" id="G0QVT7"/>
<feature type="domain" description="MIR" evidence="3">
    <location>
        <begin position="168"/>
        <end position="221"/>
    </location>
</feature>
<dbReference type="PROSITE" id="PS50919">
    <property type="entry name" value="MIR"/>
    <property type="match status" value="1"/>
</dbReference>
<dbReference type="InParanoid" id="G0QVT7"/>
<dbReference type="Pfam" id="PF02815">
    <property type="entry name" value="MIR"/>
    <property type="match status" value="1"/>
</dbReference>
<dbReference type="EMBL" id="GL983960">
    <property type="protein sequence ID" value="EGR30675.1"/>
    <property type="molecule type" value="Genomic_DNA"/>
</dbReference>
<keyword evidence="1" id="KW-0677">Repeat</keyword>
<accession>G0QVT7</accession>
<dbReference type="PANTHER" id="PTHR13715:SF99">
    <property type="entry name" value="INOSITOL 1,4,5-TRISPHOSPHATE RECEPTOR-LIKE PROTEIN A"/>
    <property type="match status" value="1"/>
</dbReference>
<dbReference type="eggNOG" id="KOG3533">
    <property type="taxonomic scope" value="Eukaryota"/>
</dbReference>
<dbReference type="InterPro" id="IPR036300">
    <property type="entry name" value="MIR_dom_sf"/>
</dbReference>
<dbReference type="SUPFAM" id="SSF100909">
    <property type="entry name" value="IP3 receptor type 1 binding core, domain 2"/>
    <property type="match status" value="1"/>
</dbReference>
<reference evidence="4 5" key="1">
    <citation type="submission" date="2011-07" db="EMBL/GenBank/DDBJ databases">
        <authorList>
            <person name="Coyne R."/>
            <person name="Brami D."/>
            <person name="Johnson J."/>
            <person name="Hostetler J."/>
            <person name="Hannick L."/>
            <person name="Clark T."/>
            <person name="Cassidy-Hanley D."/>
            <person name="Inman J."/>
        </authorList>
    </citation>
    <scope>NUCLEOTIDE SEQUENCE [LARGE SCALE GENOMIC DNA]</scope>
    <source>
        <strain evidence="4 5">G5</strain>
    </source>
</reference>
<dbReference type="Pfam" id="PF08709">
    <property type="entry name" value="Ins145_P3_rec"/>
    <property type="match status" value="1"/>
</dbReference>
<dbReference type="OMA" id="WETYCIT"/>